<dbReference type="PANTHER" id="PTHR43284:SF1">
    <property type="entry name" value="ASPARAGINE SYNTHETASE"/>
    <property type="match status" value="1"/>
</dbReference>
<organism evidence="14 15">
    <name type="scientific">Propionibacterium cyclohexanicum</name>
    <dbReference type="NCBI Taxonomy" id="64702"/>
    <lineage>
        <taxon>Bacteria</taxon>
        <taxon>Bacillati</taxon>
        <taxon>Actinomycetota</taxon>
        <taxon>Actinomycetes</taxon>
        <taxon>Propionibacteriales</taxon>
        <taxon>Propionibacteriaceae</taxon>
        <taxon>Propionibacterium</taxon>
    </lineage>
</organism>
<evidence type="ECO:0000313" key="14">
    <source>
        <dbReference type="EMBL" id="SES00390.1"/>
    </source>
</evidence>
<dbReference type="EC" id="6.3.5.4" evidence="3"/>
<keyword evidence="4 10" id="KW-0547">Nucleotide-binding</keyword>
<comment type="pathway">
    <text evidence="1">Amino-acid biosynthesis; L-asparagine biosynthesis; L-asparagine from L-aspartate (L-Gln route): step 1/1.</text>
</comment>
<evidence type="ECO:0000256" key="7">
    <source>
        <dbReference type="ARBA" id="ARBA00022962"/>
    </source>
</evidence>
<dbReference type="SUPFAM" id="SSF52402">
    <property type="entry name" value="Adenine nucleotide alpha hydrolases-like"/>
    <property type="match status" value="1"/>
</dbReference>
<dbReference type="InterPro" id="IPR014729">
    <property type="entry name" value="Rossmann-like_a/b/a_fold"/>
</dbReference>
<dbReference type="EMBL" id="FOGZ01000028">
    <property type="protein sequence ID" value="SES00390.1"/>
    <property type="molecule type" value="Genomic_DNA"/>
</dbReference>
<keyword evidence="15" id="KW-1185">Reference proteome</keyword>
<proteinExistence type="inferred from homology"/>
<evidence type="ECO:0000256" key="4">
    <source>
        <dbReference type="ARBA" id="ARBA00022741"/>
    </source>
</evidence>
<evidence type="ECO:0000256" key="12">
    <source>
        <dbReference type="SAM" id="MobiDB-lite"/>
    </source>
</evidence>
<dbReference type="InterPro" id="IPR033738">
    <property type="entry name" value="AsnB_N"/>
</dbReference>
<feature type="region of interest" description="Disordered" evidence="12">
    <location>
        <begin position="640"/>
        <end position="665"/>
    </location>
</feature>
<feature type="site" description="Important for beta-aspartyl-AMP intermediate formation" evidence="11">
    <location>
        <position position="366"/>
    </location>
</feature>
<keyword evidence="6 9" id="KW-0061">Asparagine biosynthesis</keyword>
<dbReference type="SUPFAM" id="SSF56235">
    <property type="entry name" value="N-terminal nucleophile aminohydrolases (Ntn hydrolases)"/>
    <property type="match status" value="1"/>
</dbReference>
<dbReference type="STRING" id="64702.SAMN05443377_1282"/>
<dbReference type="Pfam" id="PF13537">
    <property type="entry name" value="GATase_7"/>
    <property type="match status" value="1"/>
</dbReference>
<comment type="similarity">
    <text evidence="2">Belongs to the asparagine synthetase family.</text>
</comment>
<keyword evidence="7 9" id="KW-0315">Glutamine amidotransferase</keyword>
<dbReference type="InterPro" id="IPR017932">
    <property type="entry name" value="GATase_2_dom"/>
</dbReference>
<keyword evidence="9" id="KW-0028">Amino-acid biosynthesis</keyword>
<dbReference type="RefSeq" id="WP_091971056.1">
    <property type="nucleotide sequence ID" value="NZ_FOGZ01000028.1"/>
</dbReference>
<protein>
    <recommendedName>
        <fullName evidence="3">asparagine synthase (glutamine-hydrolyzing)</fullName>
        <ecNumber evidence="3">6.3.5.4</ecNumber>
    </recommendedName>
</protein>
<dbReference type="Gene3D" id="3.40.50.620">
    <property type="entry name" value="HUPs"/>
    <property type="match status" value="1"/>
</dbReference>
<dbReference type="InterPro" id="IPR051786">
    <property type="entry name" value="ASN_synthetase/amidase"/>
</dbReference>
<sequence>MCGICGVVTAGIPPRREVLADMVATMHHRGPEASGLLIDRAAALGHARLAIIDAVGGAQPLSNEDRTLWLSFNGEIFNYVELAEQLRALGHRFATASDSEVIVHAWEQWGPGCLTRFNGQWAFALWDTRSERLVLARDRVGICPLFYARLADRLVFASQVAALFADPQVPRALDPDGLDQVFSYWSTVAPATVFRGIDQLPPAHYAVLQAGELNVVRYWTDRFPPAGSEPGQDLTENAALLRERLVQASRLRFQRADVPVGAYLSGGIDSSVIAAVLAGYTQAPLSTFSLRFEDADFDESRHQHEMVERLGTEHHEIVVRTRQIAEIFPQVVQQAETVLLRAAPAPLLLLSELVHQKGFKVVVTGEGADEVLGGYDIYREARVRQFWARDPDSAMRSRAAELLYPWMARGPGAAPPFARGFFAMNLDGADPALSHRPRWESTAALKYLLTTPWRRAAPGPADPARLADALPAGSGGWDALARAQWLEMTTVLPGYILSSQGDRMLMANSVEGRFPFLDPDVVSFANALPARHKLFGLDEKHLLKLAFADLVPPSILHRAKQPYRSPDATSFFPDRGEPDWIGEVSSPSALRKTGVFEPAAVKGLFDKCRAARGRRLGNTDNMRVLGVLSTQLLCHGLLASTRRPRPSGQSPMSVITLTPKESPHD</sequence>
<dbReference type="GO" id="GO:0004066">
    <property type="term" value="F:asparagine synthase (glutamine-hydrolyzing) activity"/>
    <property type="evidence" value="ECO:0007669"/>
    <property type="project" value="UniProtKB-EC"/>
</dbReference>
<evidence type="ECO:0000256" key="8">
    <source>
        <dbReference type="ARBA" id="ARBA00048741"/>
    </source>
</evidence>
<keyword evidence="5 10" id="KW-0067">ATP-binding</keyword>
<evidence type="ECO:0000256" key="6">
    <source>
        <dbReference type="ARBA" id="ARBA00022888"/>
    </source>
</evidence>
<evidence type="ECO:0000256" key="9">
    <source>
        <dbReference type="PIRSR" id="PIRSR001589-1"/>
    </source>
</evidence>
<feature type="binding site" evidence="10">
    <location>
        <position position="98"/>
    </location>
    <ligand>
        <name>L-glutamine</name>
        <dbReference type="ChEBI" id="CHEBI:58359"/>
    </ligand>
</feature>
<dbReference type="GO" id="GO:0005524">
    <property type="term" value="F:ATP binding"/>
    <property type="evidence" value="ECO:0007669"/>
    <property type="project" value="UniProtKB-KW"/>
</dbReference>
<evidence type="ECO:0000256" key="1">
    <source>
        <dbReference type="ARBA" id="ARBA00005187"/>
    </source>
</evidence>
<dbReference type="PIRSF" id="PIRSF001589">
    <property type="entry name" value="Asn_synthetase_glu-h"/>
    <property type="match status" value="1"/>
</dbReference>
<dbReference type="InterPro" id="IPR006426">
    <property type="entry name" value="Asn_synth_AEB"/>
</dbReference>
<feature type="domain" description="Glutamine amidotransferase type-2" evidence="13">
    <location>
        <begin position="2"/>
        <end position="211"/>
    </location>
</feature>
<dbReference type="CDD" id="cd01991">
    <property type="entry name" value="Asn_synthase_B_C"/>
    <property type="match status" value="1"/>
</dbReference>
<dbReference type="InterPro" id="IPR001962">
    <property type="entry name" value="Asn_synthase"/>
</dbReference>
<dbReference type="InterPro" id="IPR029055">
    <property type="entry name" value="Ntn_hydrolases_N"/>
</dbReference>
<evidence type="ECO:0000256" key="2">
    <source>
        <dbReference type="ARBA" id="ARBA00005752"/>
    </source>
</evidence>
<gene>
    <name evidence="14" type="ORF">SAMN05443377_1282</name>
</gene>
<reference evidence="14 15" key="1">
    <citation type="submission" date="2016-10" db="EMBL/GenBank/DDBJ databases">
        <authorList>
            <person name="de Groot N.N."/>
        </authorList>
    </citation>
    <scope>NUCLEOTIDE SEQUENCE [LARGE SCALE GENOMIC DNA]</scope>
    <source>
        <strain evidence="14 15">DSM 16859</strain>
    </source>
</reference>
<feature type="active site" description="For GATase activity" evidence="9">
    <location>
        <position position="2"/>
    </location>
</feature>
<dbReference type="GO" id="GO:0006529">
    <property type="term" value="P:asparagine biosynthetic process"/>
    <property type="evidence" value="ECO:0007669"/>
    <property type="project" value="UniProtKB-KW"/>
</dbReference>
<dbReference type="Pfam" id="PF00733">
    <property type="entry name" value="Asn_synthase"/>
    <property type="match status" value="1"/>
</dbReference>
<evidence type="ECO:0000259" key="13">
    <source>
        <dbReference type="PROSITE" id="PS51278"/>
    </source>
</evidence>
<dbReference type="OrthoDB" id="9763290at2"/>
<dbReference type="Proteomes" id="UP000198815">
    <property type="component" value="Unassembled WGS sequence"/>
</dbReference>
<dbReference type="Gene3D" id="3.60.20.10">
    <property type="entry name" value="Glutamine Phosphoribosylpyrophosphate, subunit 1, domain 1"/>
    <property type="match status" value="1"/>
</dbReference>
<evidence type="ECO:0000256" key="5">
    <source>
        <dbReference type="ARBA" id="ARBA00022840"/>
    </source>
</evidence>
<evidence type="ECO:0000256" key="3">
    <source>
        <dbReference type="ARBA" id="ARBA00012737"/>
    </source>
</evidence>
<dbReference type="NCBIfam" id="TIGR01536">
    <property type="entry name" value="asn_synth_AEB"/>
    <property type="match status" value="1"/>
</dbReference>
<evidence type="ECO:0000256" key="10">
    <source>
        <dbReference type="PIRSR" id="PIRSR001589-2"/>
    </source>
</evidence>
<dbReference type="PROSITE" id="PS51278">
    <property type="entry name" value="GATASE_TYPE_2"/>
    <property type="match status" value="1"/>
</dbReference>
<dbReference type="PANTHER" id="PTHR43284">
    <property type="entry name" value="ASPARAGINE SYNTHETASE (GLUTAMINE-HYDROLYZING)"/>
    <property type="match status" value="1"/>
</dbReference>
<accession>A0A1H9TSU9</accession>
<dbReference type="CDD" id="cd00712">
    <property type="entry name" value="AsnB"/>
    <property type="match status" value="1"/>
</dbReference>
<evidence type="ECO:0000313" key="15">
    <source>
        <dbReference type="Proteomes" id="UP000198815"/>
    </source>
</evidence>
<dbReference type="GO" id="GO:0005829">
    <property type="term" value="C:cytosol"/>
    <property type="evidence" value="ECO:0007669"/>
    <property type="project" value="TreeGrafter"/>
</dbReference>
<comment type="catalytic activity">
    <reaction evidence="8">
        <text>L-aspartate + L-glutamine + ATP + H2O = L-asparagine + L-glutamate + AMP + diphosphate + H(+)</text>
        <dbReference type="Rhea" id="RHEA:12228"/>
        <dbReference type="ChEBI" id="CHEBI:15377"/>
        <dbReference type="ChEBI" id="CHEBI:15378"/>
        <dbReference type="ChEBI" id="CHEBI:29985"/>
        <dbReference type="ChEBI" id="CHEBI:29991"/>
        <dbReference type="ChEBI" id="CHEBI:30616"/>
        <dbReference type="ChEBI" id="CHEBI:33019"/>
        <dbReference type="ChEBI" id="CHEBI:58048"/>
        <dbReference type="ChEBI" id="CHEBI:58359"/>
        <dbReference type="ChEBI" id="CHEBI:456215"/>
        <dbReference type="EC" id="6.3.5.4"/>
    </reaction>
</comment>
<dbReference type="AlphaFoldDB" id="A0A1H9TSU9"/>
<name>A0A1H9TSU9_9ACTN</name>
<feature type="compositionally biased region" description="Polar residues" evidence="12">
    <location>
        <begin position="647"/>
        <end position="656"/>
    </location>
</feature>
<evidence type="ECO:0000256" key="11">
    <source>
        <dbReference type="PIRSR" id="PIRSR001589-3"/>
    </source>
</evidence>